<dbReference type="InterPro" id="IPR000209">
    <property type="entry name" value="Peptidase_S8/S53_dom"/>
</dbReference>
<keyword evidence="4 10" id="KW-0645">Protease</keyword>
<evidence type="ECO:0000256" key="3">
    <source>
        <dbReference type="ARBA" id="ARBA00022475"/>
    </source>
</evidence>
<evidence type="ECO:0000256" key="1">
    <source>
        <dbReference type="ARBA" id="ARBA00004162"/>
    </source>
</evidence>
<keyword evidence="9 12" id="KW-0472">Membrane</keyword>
<dbReference type="InterPro" id="IPR023834">
    <property type="entry name" value="T7SS_pept_S8A_mycosin"/>
</dbReference>
<evidence type="ECO:0000259" key="14">
    <source>
        <dbReference type="Pfam" id="PF00082"/>
    </source>
</evidence>
<dbReference type="InterPro" id="IPR036852">
    <property type="entry name" value="Peptidase_S8/S53_dom_sf"/>
</dbReference>
<dbReference type="RefSeq" id="WP_235058428.1">
    <property type="nucleotide sequence ID" value="NZ_JAKFHA010000055.1"/>
</dbReference>
<comment type="caution">
    <text evidence="15">The sequence shown here is derived from an EMBL/GenBank/DDBJ whole genome shotgun (WGS) entry which is preliminary data.</text>
</comment>
<evidence type="ECO:0000256" key="11">
    <source>
        <dbReference type="RuleBase" id="RU003355"/>
    </source>
</evidence>
<gene>
    <name evidence="15" type="primary">mycP</name>
    <name evidence="15" type="ORF">LZ495_41475</name>
</gene>
<dbReference type="InterPro" id="IPR050131">
    <property type="entry name" value="Peptidase_S8_subtilisin-like"/>
</dbReference>
<organism evidence="15 16">
    <name type="scientific">Yinghuangia soli</name>
    <dbReference type="NCBI Taxonomy" id="2908204"/>
    <lineage>
        <taxon>Bacteria</taxon>
        <taxon>Bacillati</taxon>
        <taxon>Actinomycetota</taxon>
        <taxon>Actinomycetes</taxon>
        <taxon>Kitasatosporales</taxon>
        <taxon>Streptomycetaceae</taxon>
        <taxon>Yinghuangia</taxon>
    </lineage>
</organism>
<accession>A0AA41QAC8</accession>
<keyword evidence="7 10" id="KW-0720">Serine protease</keyword>
<comment type="subcellular location">
    <subcellularLocation>
        <location evidence="1">Cell membrane</location>
        <topology evidence="1">Single-pass membrane protein</topology>
    </subcellularLocation>
</comment>
<feature type="active site" description="Charge relay system" evidence="10">
    <location>
        <position position="83"/>
    </location>
</feature>
<keyword evidence="16" id="KW-1185">Reference proteome</keyword>
<keyword evidence="13" id="KW-0732">Signal</keyword>
<evidence type="ECO:0000256" key="9">
    <source>
        <dbReference type="ARBA" id="ARBA00023136"/>
    </source>
</evidence>
<feature type="active site" description="Charge relay system" evidence="10">
    <location>
        <position position="282"/>
    </location>
</feature>
<keyword evidence="5 12" id="KW-0812">Transmembrane</keyword>
<feature type="active site" description="Charge relay system" evidence="10">
    <location>
        <position position="118"/>
    </location>
</feature>
<evidence type="ECO:0000256" key="8">
    <source>
        <dbReference type="ARBA" id="ARBA00022989"/>
    </source>
</evidence>
<evidence type="ECO:0000256" key="2">
    <source>
        <dbReference type="ARBA" id="ARBA00011073"/>
    </source>
</evidence>
<feature type="domain" description="Peptidase S8/S53" evidence="14">
    <location>
        <begin position="74"/>
        <end position="329"/>
    </location>
</feature>
<dbReference type="PRINTS" id="PR00723">
    <property type="entry name" value="SUBTILISIN"/>
</dbReference>
<evidence type="ECO:0000256" key="13">
    <source>
        <dbReference type="SAM" id="SignalP"/>
    </source>
</evidence>
<dbReference type="InterPro" id="IPR015500">
    <property type="entry name" value="Peptidase_S8_subtilisin-rel"/>
</dbReference>
<dbReference type="Pfam" id="PF00082">
    <property type="entry name" value="Peptidase_S8"/>
    <property type="match status" value="1"/>
</dbReference>
<dbReference type="NCBIfam" id="TIGR03921">
    <property type="entry name" value="T7SS_mycosin"/>
    <property type="match status" value="1"/>
</dbReference>
<protein>
    <submittedName>
        <fullName evidence="15">Type VII secretion-associated serine protease mycosin</fullName>
    </submittedName>
</protein>
<dbReference type="Gene3D" id="3.40.50.200">
    <property type="entry name" value="Peptidase S8/S53 domain"/>
    <property type="match status" value="1"/>
</dbReference>
<feature type="signal peptide" evidence="13">
    <location>
        <begin position="1"/>
        <end position="29"/>
    </location>
</feature>
<reference evidence="15" key="1">
    <citation type="submission" date="2022-01" db="EMBL/GenBank/DDBJ databases">
        <title>Genome-Based Taxonomic Classification of the Phylum Actinobacteria.</title>
        <authorList>
            <person name="Gao Y."/>
        </authorList>
    </citation>
    <scope>NUCLEOTIDE SEQUENCE</scope>
    <source>
        <strain evidence="15">KLBMP 8922</strain>
    </source>
</reference>
<evidence type="ECO:0000313" key="15">
    <source>
        <dbReference type="EMBL" id="MCF2533661.1"/>
    </source>
</evidence>
<evidence type="ECO:0000256" key="10">
    <source>
        <dbReference type="PROSITE-ProRule" id="PRU01240"/>
    </source>
</evidence>
<dbReference type="InterPro" id="IPR006311">
    <property type="entry name" value="TAT_signal"/>
</dbReference>
<dbReference type="AlphaFoldDB" id="A0AA41QAC8"/>
<dbReference type="PROSITE" id="PS51892">
    <property type="entry name" value="SUBTILASE"/>
    <property type="match status" value="1"/>
</dbReference>
<keyword evidence="3" id="KW-1003">Cell membrane</keyword>
<dbReference type="InterPro" id="IPR023828">
    <property type="entry name" value="Peptidase_S8_Ser-AS"/>
</dbReference>
<keyword evidence="8 12" id="KW-1133">Transmembrane helix</keyword>
<dbReference type="PROSITE" id="PS00136">
    <property type="entry name" value="SUBTILASE_ASP"/>
    <property type="match status" value="1"/>
</dbReference>
<evidence type="ECO:0000313" key="16">
    <source>
        <dbReference type="Proteomes" id="UP001165378"/>
    </source>
</evidence>
<dbReference type="SUPFAM" id="SSF52743">
    <property type="entry name" value="Subtilisin-like"/>
    <property type="match status" value="1"/>
</dbReference>
<dbReference type="PROSITE" id="PS00138">
    <property type="entry name" value="SUBTILASE_SER"/>
    <property type="match status" value="1"/>
</dbReference>
<proteinExistence type="inferred from homology"/>
<dbReference type="GO" id="GO:0004252">
    <property type="term" value="F:serine-type endopeptidase activity"/>
    <property type="evidence" value="ECO:0007669"/>
    <property type="project" value="UniProtKB-UniRule"/>
</dbReference>
<name>A0AA41QAC8_9ACTN</name>
<dbReference type="PANTHER" id="PTHR43806">
    <property type="entry name" value="PEPTIDASE S8"/>
    <property type="match status" value="1"/>
</dbReference>
<dbReference type="Proteomes" id="UP001165378">
    <property type="component" value="Unassembled WGS sequence"/>
</dbReference>
<evidence type="ECO:0000256" key="12">
    <source>
        <dbReference type="SAM" id="Phobius"/>
    </source>
</evidence>
<dbReference type="GO" id="GO:0006508">
    <property type="term" value="P:proteolysis"/>
    <property type="evidence" value="ECO:0007669"/>
    <property type="project" value="UniProtKB-KW"/>
</dbReference>
<feature type="transmembrane region" description="Helical" evidence="12">
    <location>
        <begin position="381"/>
        <end position="400"/>
    </location>
</feature>
<evidence type="ECO:0000256" key="6">
    <source>
        <dbReference type="ARBA" id="ARBA00022801"/>
    </source>
</evidence>
<keyword evidence="6 10" id="KW-0378">Hydrolase</keyword>
<evidence type="ECO:0000256" key="4">
    <source>
        <dbReference type="ARBA" id="ARBA00022670"/>
    </source>
</evidence>
<dbReference type="GO" id="GO:0005886">
    <property type="term" value="C:plasma membrane"/>
    <property type="evidence" value="ECO:0007669"/>
    <property type="project" value="UniProtKB-SubCell"/>
</dbReference>
<dbReference type="PROSITE" id="PS51318">
    <property type="entry name" value="TAT"/>
    <property type="match status" value="1"/>
</dbReference>
<sequence>MLHTVPRRRAAAASAALALLALLGAPAVAAGPEDPAPWRLSAGGQCQFPAATHPGTPWALQRVMLDQLWSQSTGKGVVVAVIDSGVDAANPQLTASISEIGQDDFAPETKGRIDENGHGTMAAGIIAARPDAKTGFVGLAYDAKILPIRQNGGTDSQKGNVATLAAAIRFAVASGATVINISQETSGPEGTAPGPDLERAIRDAIDKSNVVVVAAAGNSGDKENFDTYPAKYEGVLAVGASDRNNNRTGFSQNKPYVGVLAPGVDIWSTVPKGGHCSQDGTSFAAPYVSAVAALIRSAHPNWSARQVIAVIEQTAQRGQAGSVPGSGWGVVDPLKAVSFAGTPGNAPVETLVRPAVAPPVRVDPLMSGPTRAERDRKTGTVVVAAGFAVVLLLTSGAVVLRDARGRSRA</sequence>
<dbReference type="PANTHER" id="PTHR43806:SF11">
    <property type="entry name" value="CEREVISIN-RELATED"/>
    <property type="match status" value="1"/>
</dbReference>
<dbReference type="InterPro" id="IPR023827">
    <property type="entry name" value="Peptidase_S8_Asp-AS"/>
</dbReference>
<dbReference type="EMBL" id="JAKFHA010000055">
    <property type="protein sequence ID" value="MCF2533661.1"/>
    <property type="molecule type" value="Genomic_DNA"/>
</dbReference>
<comment type="similarity">
    <text evidence="2 10 11">Belongs to the peptidase S8 family.</text>
</comment>
<evidence type="ECO:0000256" key="5">
    <source>
        <dbReference type="ARBA" id="ARBA00022692"/>
    </source>
</evidence>
<feature type="chain" id="PRO_5041310817" evidence="13">
    <location>
        <begin position="30"/>
        <end position="409"/>
    </location>
</feature>
<evidence type="ECO:0000256" key="7">
    <source>
        <dbReference type="ARBA" id="ARBA00022825"/>
    </source>
</evidence>